<evidence type="ECO:0000256" key="1">
    <source>
        <dbReference type="SAM" id="MobiDB-lite"/>
    </source>
</evidence>
<dbReference type="RefSeq" id="XP_014143195.1">
    <property type="nucleotide sequence ID" value="XM_014287720.1"/>
</dbReference>
<feature type="non-terminal residue" evidence="2">
    <location>
        <position position="1"/>
    </location>
</feature>
<dbReference type="Proteomes" id="UP000054560">
    <property type="component" value="Unassembled WGS sequence"/>
</dbReference>
<sequence length="96" mass="10613">DDFPTNLLTHESISVVFAVEPYSIDPDAVNSDTAKDKDKRRKSSSANTTHKPQLYDSMVSIAVGVTPLMERRQCLMLQYQLLAANATQAELSISVK</sequence>
<organism evidence="2 3">
    <name type="scientific">Sphaeroforma arctica JP610</name>
    <dbReference type="NCBI Taxonomy" id="667725"/>
    <lineage>
        <taxon>Eukaryota</taxon>
        <taxon>Ichthyosporea</taxon>
        <taxon>Ichthyophonida</taxon>
        <taxon>Sphaeroforma</taxon>
    </lineage>
</organism>
<dbReference type="GeneID" id="25918702"/>
<name>A0A0L0EZM3_9EUKA</name>
<dbReference type="AlphaFoldDB" id="A0A0L0EZM3"/>
<evidence type="ECO:0000313" key="2">
    <source>
        <dbReference type="EMBL" id="KNC69293.1"/>
    </source>
</evidence>
<feature type="non-terminal residue" evidence="2">
    <location>
        <position position="96"/>
    </location>
</feature>
<protein>
    <submittedName>
        <fullName evidence="2">Uncharacterized protein</fullName>
    </submittedName>
</protein>
<evidence type="ECO:0000313" key="3">
    <source>
        <dbReference type="Proteomes" id="UP000054560"/>
    </source>
</evidence>
<gene>
    <name evidence="2" type="ORF">SARC_18198</name>
</gene>
<feature type="region of interest" description="Disordered" evidence="1">
    <location>
        <begin position="26"/>
        <end position="51"/>
    </location>
</feature>
<proteinExistence type="predicted"/>
<reference evidence="2 3" key="1">
    <citation type="submission" date="2011-02" db="EMBL/GenBank/DDBJ databases">
        <title>The Genome Sequence of Sphaeroforma arctica JP610.</title>
        <authorList>
            <consortium name="The Broad Institute Genome Sequencing Platform"/>
            <person name="Russ C."/>
            <person name="Cuomo C."/>
            <person name="Young S.K."/>
            <person name="Zeng Q."/>
            <person name="Gargeya S."/>
            <person name="Alvarado L."/>
            <person name="Berlin A."/>
            <person name="Chapman S.B."/>
            <person name="Chen Z."/>
            <person name="Freedman E."/>
            <person name="Gellesch M."/>
            <person name="Goldberg J."/>
            <person name="Griggs A."/>
            <person name="Gujja S."/>
            <person name="Heilman E."/>
            <person name="Heiman D."/>
            <person name="Howarth C."/>
            <person name="Mehta T."/>
            <person name="Neiman D."/>
            <person name="Pearson M."/>
            <person name="Roberts A."/>
            <person name="Saif S."/>
            <person name="Shea T."/>
            <person name="Shenoy N."/>
            <person name="Sisk P."/>
            <person name="Stolte C."/>
            <person name="Sykes S."/>
            <person name="White J."/>
            <person name="Yandava C."/>
            <person name="Burger G."/>
            <person name="Gray M.W."/>
            <person name="Holland P.W.H."/>
            <person name="King N."/>
            <person name="Lang F.B.F."/>
            <person name="Roger A.J."/>
            <person name="Ruiz-Trillo I."/>
            <person name="Haas B."/>
            <person name="Nusbaum C."/>
            <person name="Birren B."/>
        </authorList>
    </citation>
    <scope>NUCLEOTIDE SEQUENCE [LARGE SCALE GENOMIC DNA]</scope>
    <source>
        <strain evidence="2 3">JP610</strain>
    </source>
</reference>
<dbReference type="EMBL" id="KQ256046">
    <property type="protein sequence ID" value="KNC69293.1"/>
    <property type="molecule type" value="Genomic_DNA"/>
</dbReference>
<accession>A0A0L0EZM3</accession>
<keyword evidence="3" id="KW-1185">Reference proteome</keyword>